<accession>A0AAV5GD13</accession>
<dbReference type="GO" id="GO:0005737">
    <property type="term" value="C:cytoplasm"/>
    <property type="evidence" value="ECO:0007669"/>
    <property type="project" value="UniProtKB-SubCell"/>
</dbReference>
<dbReference type="EMBL" id="BQKY01000002">
    <property type="protein sequence ID" value="GJN87749.1"/>
    <property type="molecule type" value="Genomic_DNA"/>
</dbReference>
<evidence type="ECO:0000259" key="10">
    <source>
        <dbReference type="Pfam" id="PF19047"/>
    </source>
</evidence>
<feature type="region of interest" description="Disordered" evidence="7">
    <location>
        <begin position="246"/>
        <end position="266"/>
    </location>
</feature>
<feature type="region of interest" description="Disordered" evidence="7">
    <location>
        <begin position="1104"/>
        <end position="1127"/>
    </location>
</feature>
<dbReference type="Proteomes" id="UP001342314">
    <property type="component" value="Unassembled WGS sequence"/>
</dbReference>
<evidence type="ECO:0000256" key="1">
    <source>
        <dbReference type="ARBA" id="ARBA00004496"/>
    </source>
</evidence>
<dbReference type="GO" id="GO:0030705">
    <property type="term" value="P:cytoskeleton-dependent intracellular transport"/>
    <property type="evidence" value="ECO:0007669"/>
    <property type="project" value="InterPro"/>
</dbReference>
<reference evidence="11 12" key="1">
    <citation type="submission" date="2021-12" db="EMBL/GenBank/DDBJ databases">
        <title>High titer production of polyol ester of fatty acids by Rhodotorula paludigena BS15 towards product separation-free biomass refinery.</title>
        <authorList>
            <person name="Mano J."/>
            <person name="Ono H."/>
            <person name="Tanaka T."/>
            <person name="Naito K."/>
            <person name="Sushida H."/>
            <person name="Ike M."/>
            <person name="Tokuyasu K."/>
            <person name="Kitaoka M."/>
        </authorList>
    </citation>
    <scope>NUCLEOTIDE SEQUENCE [LARGE SCALE GENOMIC DNA]</scope>
    <source>
        <strain evidence="11 12">BS15</strain>
    </source>
</reference>
<feature type="compositionally biased region" description="Basic residues" evidence="7">
    <location>
        <begin position="1104"/>
        <end position="1115"/>
    </location>
</feature>
<evidence type="ECO:0000256" key="3">
    <source>
        <dbReference type="ARBA" id="ARBA00018397"/>
    </source>
</evidence>
<feature type="domain" description="HOOK N-terminal" evidence="10">
    <location>
        <begin position="51"/>
        <end position="179"/>
    </location>
</feature>
<feature type="compositionally biased region" description="Polar residues" evidence="7">
    <location>
        <begin position="842"/>
        <end position="853"/>
    </location>
</feature>
<dbReference type="FunFam" id="2.30.170.20:FF:000001">
    <property type="entry name" value="probable ribosome biogenesis protein RLP24"/>
    <property type="match status" value="1"/>
</dbReference>
<proteinExistence type="inferred from homology"/>
<comment type="caution">
    <text evidence="11">The sequence shown here is derived from an EMBL/GenBank/DDBJ whole genome shotgun (WGS) entry which is preliminary data.</text>
</comment>
<dbReference type="SUPFAM" id="SSF116907">
    <property type="entry name" value="Hook domain"/>
    <property type="match status" value="1"/>
</dbReference>
<evidence type="ECO:0000256" key="6">
    <source>
        <dbReference type="SAM" id="Coils"/>
    </source>
</evidence>
<feature type="region of interest" description="Disordered" evidence="7">
    <location>
        <begin position="1039"/>
        <end position="1081"/>
    </location>
</feature>
<dbReference type="GO" id="GO:0051959">
    <property type="term" value="F:dynein light intermediate chain binding"/>
    <property type="evidence" value="ECO:0007669"/>
    <property type="project" value="TreeGrafter"/>
</dbReference>
<keyword evidence="12" id="KW-1185">Reference proteome</keyword>
<evidence type="ECO:0000256" key="7">
    <source>
        <dbReference type="SAM" id="MobiDB-lite"/>
    </source>
</evidence>
<feature type="compositionally biased region" description="Acidic residues" evidence="7">
    <location>
        <begin position="1059"/>
        <end position="1078"/>
    </location>
</feature>
<dbReference type="GO" id="GO:0008017">
    <property type="term" value="F:microtubule binding"/>
    <property type="evidence" value="ECO:0007669"/>
    <property type="project" value="InterPro"/>
</dbReference>
<dbReference type="Pfam" id="PF19047">
    <property type="entry name" value="HOOK_N"/>
    <property type="match status" value="1"/>
</dbReference>
<feature type="compositionally biased region" description="Basic residues" evidence="7">
    <location>
        <begin position="1039"/>
        <end position="1049"/>
    </location>
</feature>
<feature type="coiled-coil region" evidence="6">
    <location>
        <begin position="583"/>
        <end position="674"/>
    </location>
</feature>
<dbReference type="InterPro" id="IPR036872">
    <property type="entry name" value="CH_dom_sf"/>
</dbReference>
<feature type="coiled-coil region" evidence="6">
    <location>
        <begin position="504"/>
        <end position="551"/>
    </location>
</feature>
<dbReference type="Gene3D" id="1.10.418.10">
    <property type="entry name" value="Calponin-like domain"/>
    <property type="match status" value="1"/>
</dbReference>
<dbReference type="PANTHER" id="PTHR18947:SF28">
    <property type="entry name" value="GIRDIN, ISOFORM A"/>
    <property type="match status" value="1"/>
</dbReference>
<feature type="region of interest" description="Disordered" evidence="7">
    <location>
        <begin position="824"/>
        <end position="854"/>
    </location>
</feature>
<dbReference type="PANTHER" id="PTHR18947">
    <property type="entry name" value="HOOK PROTEINS"/>
    <property type="match status" value="1"/>
</dbReference>
<evidence type="ECO:0000256" key="4">
    <source>
        <dbReference type="ARBA" id="ARBA00022490"/>
    </source>
</evidence>
<evidence type="ECO:0000313" key="12">
    <source>
        <dbReference type="Proteomes" id="UP001342314"/>
    </source>
</evidence>
<comment type="similarity">
    <text evidence="2">Belongs to the eukaryotic ribosomal protein eL24 family.</text>
</comment>
<feature type="compositionally biased region" description="Basic and acidic residues" evidence="7">
    <location>
        <begin position="719"/>
        <end position="739"/>
    </location>
</feature>
<dbReference type="GO" id="GO:0031122">
    <property type="term" value="P:cytoplasmic microtubule organization"/>
    <property type="evidence" value="ECO:0007669"/>
    <property type="project" value="InterPro"/>
</dbReference>
<sequence>MPAPRKSTFSSLASTPDHAQLPDALVEWVKAQPAGVQDDTGATEGTGRAVDKLDDLKDGIALGLVLLDIDADFFRLLANSASNAKALSENWVLRFNNLKRLYKLVIRYFEDTLQCNTAALLTPNLQQVAKNDVESDDEVCKLAGLVLALAVQSDQKPQHIARIQSLDEWVQRELMYSIEQVMSKVRPGDIREEGEDDEEDEFYTIRHEKSRAMHDKEALQVVYEDLVEQFNALKDEHEETLAKLADSEAQAGEASKKADSEKAERVEQTYKAEIDNLRTQLQKTENQLGEAEQVVERQTRMLEDLSRKSSAHLRSLLSQIDDLAPRAEEAAKLKDQMDEYRHASEKAKKQENVIEKYKKKLEEAAETRRMLKTLEDQNADLLDKHAALEDEHAKVSAFKPLMESYKSKLDALETRSSAQLRESEALRVELERTKEKLRVSEDERQRAAESLVLFEERVKELELGEEGGTAKRRRAAAAGDDSLALDGAGGVGEELDDALSGTTTTDLKLQVRRLQRELKAAQGDKADSSRLVVLENLLEDANRMKSRYERDYLAEHREKLALNARLEEIMSGKSRLGDGPEAALALRQRLNETVDELDKVRRELAELDVKFTSQERELTVAKSDLTLVDKDQRDILRELRASVSSEKDALQAEVDRLKAAAREAEDKAKLHVEQVNKLLVDKVSLQGEGIVQREQALEREREYGDLRASLSGKSTSEADQARFDSLEKENAENRDKVQDLQDKIQKMKAFIRDQDKLLRKAEAAGHQGNFEELEQDYKQQISQLKEALDRQKTNTAEVEATYRREQQLMLSAWHDLGMRTMRERMASGASSSGGPGAAQKAYQPQSWLSQQRARANGKGLPRQSCVARCHLAISAAPLPTRLAALAELVLTSTMFVRNDAKCFRFCRSKCSKNFKMKRNPRKLKWTKAFRKAAGKEMTVDSTLQFEKRRHVPVVYDRDLVQATVAGMKRIAEIKARRERAFFKARMAAAKEGQLTNDSLEVTRSGHLLTPGMQPQSDETKKALSASQVLLQARAEKKRARQLANQKRRPVGFEGGADLAAEDDGAMDEDEESEVEEAELSMADALLEADMSMDVAEEEPAAVKVKQKVKAKKQSALKRGGGMSMGMA</sequence>
<evidence type="ECO:0000256" key="2">
    <source>
        <dbReference type="ARBA" id="ARBA00005647"/>
    </source>
</evidence>
<dbReference type="Gene3D" id="2.30.170.20">
    <property type="entry name" value="Ribosomal protein L24e"/>
    <property type="match status" value="1"/>
</dbReference>
<protein>
    <recommendedName>
        <fullName evidence="3">Ribosome biogenesis protein RLP24</fullName>
    </recommendedName>
</protein>
<dbReference type="InterPro" id="IPR038630">
    <property type="entry name" value="L24e/L24_sf"/>
</dbReference>
<feature type="domain" description="Hook C-terminal" evidence="9">
    <location>
        <begin position="315"/>
        <end position="613"/>
    </location>
</feature>
<dbReference type="InterPro" id="IPR008636">
    <property type="entry name" value="Hook_C"/>
</dbReference>
<dbReference type="InterPro" id="IPR043936">
    <property type="entry name" value="HOOK_N"/>
</dbReference>
<dbReference type="CDD" id="cd22211">
    <property type="entry name" value="HkD_SF"/>
    <property type="match status" value="1"/>
</dbReference>
<feature type="region of interest" description="Disordered" evidence="7">
    <location>
        <begin position="707"/>
        <end position="739"/>
    </location>
</feature>
<evidence type="ECO:0000313" key="11">
    <source>
        <dbReference type="EMBL" id="GJN87749.1"/>
    </source>
</evidence>
<feature type="region of interest" description="Disordered" evidence="7">
    <location>
        <begin position="464"/>
        <end position="483"/>
    </location>
</feature>
<keyword evidence="4" id="KW-0963">Cytoplasm</keyword>
<organism evidence="11 12">
    <name type="scientific">Rhodotorula paludigena</name>
    <dbReference type="NCBI Taxonomy" id="86838"/>
    <lineage>
        <taxon>Eukaryota</taxon>
        <taxon>Fungi</taxon>
        <taxon>Dikarya</taxon>
        <taxon>Basidiomycota</taxon>
        <taxon>Pucciniomycotina</taxon>
        <taxon>Microbotryomycetes</taxon>
        <taxon>Sporidiobolales</taxon>
        <taxon>Sporidiobolaceae</taxon>
        <taxon>Rhodotorula</taxon>
    </lineage>
</organism>
<name>A0AAV5GD13_9BASI</name>
<dbReference type="AlphaFoldDB" id="A0AAV5GD13"/>
<comment type="subcellular location">
    <subcellularLocation>
        <location evidence="1">Cytoplasm</location>
    </subcellularLocation>
</comment>
<keyword evidence="5 6" id="KW-0175">Coiled coil</keyword>
<gene>
    <name evidence="11" type="ORF">Rhopal_000704-T1</name>
</gene>
<evidence type="ECO:0000256" key="5">
    <source>
        <dbReference type="ARBA" id="ARBA00023054"/>
    </source>
</evidence>
<dbReference type="CDD" id="cd00472">
    <property type="entry name" value="Ribosomal_L24e_L24"/>
    <property type="match status" value="1"/>
</dbReference>
<dbReference type="InterPro" id="IPR000988">
    <property type="entry name" value="Ribosomal_eL24-rel_N"/>
</dbReference>
<dbReference type="SUPFAM" id="SSF57716">
    <property type="entry name" value="Glucocorticoid receptor-like (DNA-binding domain)"/>
    <property type="match status" value="1"/>
</dbReference>
<feature type="coiled-coil region" evidence="6">
    <location>
        <begin position="770"/>
        <end position="801"/>
    </location>
</feature>
<dbReference type="Pfam" id="PF05622">
    <property type="entry name" value="HOOK"/>
    <property type="match status" value="1"/>
</dbReference>
<evidence type="ECO:0000259" key="9">
    <source>
        <dbReference type="Pfam" id="PF05622"/>
    </source>
</evidence>
<feature type="compositionally biased region" description="Gly residues" evidence="7">
    <location>
        <begin position="1118"/>
        <end position="1127"/>
    </location>
</feature>
<dbReference type="GO" id="GO:0005815">
    <property type="term" value="C:microtubule organizing center"/>
    <property type="evidence" value="ECO:0007669"/>
    <property type="project" value="TreeGrafter"/>
</dbReference>
<feature type="domain" description="Large ribosomal subunit protein eL24-related N-terminal" evidence="8">
    <location>
        <begin position="893"/>
        <end position="939"/>
    </location>
</feature>
<feature type="compositionally biased region" description="Basic and acidic residues" evidence="7">
    <location>
        <begin position="254"/>
        <end position="266"/>
    </location>
</feature>
<evidence type="ECO:0000259" key="8">
    <source>
        <dbReference type="Pfam" id="PF01246"/>
    </source>
</evidence>
<dbReference type="Pfam" id="PF01246">
    <property type="entry name" value="Ribosomal_L24e"/>
    <property type="match status" value="1"/>
</dbReference>